<dbReference type="EMBL" id="CM024800">
    <property type="protein sequence ID" value="KAG8012466.1"/>
    <property type="molecule type" value="Genomic_DNA"/>
</dbReference>
<comment type="caution">
    <text evidence="1">The sequence shown here is derived from an EMBL/GenBank/DDBJ whole genome shotgun (WGS) entry which is preliminary data.</text>
</comment>
<feature type="non-terminal residue" evidence="1">
    <location>
        <position position="1"/>
    </location>
</feature>
<dbReference type="Proteomes" id="UP000805704">
    <property type="component" value="Chromosome 12"/>
</dbReference>
<evidence type="ECO:0000313" key="2">
    <source>
        <dbReference type="Proteomes" id="UP000805704"/>
    </source>
</evidence>
<protein>
    <submittedName>
        <fullName evidence="1">Protein-methionine sulfoxide oxidase mical3a</fullName>
    </submittedName>
</protein>
<name>A0ACB7FEA1_NIBAL</name>
<sequence length="74" mass="8289">PHAQSSTPVPEVNGVQEPSLPKRLRGTPERIELENYRLSLQREEELEEVPEETLAEHNLSSVLDKATDADLGSR</sequence>
<organism evidence="1 2">
    <name type="scientific">Nibea albiflora</name>
    <name type="common">Yellow drum</name>
    <name type="synonym">Corvina albiflora</name>
    <dbReference type="NCBI Taxonomy" id="240163"/>
    <lineage>
        <taxon>Eukaryota</taxon>
        <taxon>Metazoa</taxon>
        <taxon>Chordata</taxon>
        <taxon>Craniata</taxon>
        <taxon>Vertebrata</taxon>
        <taxon>Euteleostomi</taxon>
        <taxon>Actinopterygii</taxon>
        <taxon>Neopterygii</taxon>
        <taxon>Teleostei</taxon>
        <taxon>Neoteleostei</taxon>
        <taxon>Acanthomorphata</taxon>
        <taxon>Eupercaria</taxon>
        <taxon>Sciaenidae</taxon>
        <taxon>Nibea</taxon>
    </lineage>
</organism>
<accession>A0ACB7FEA1</accession>
<proteinExistence type="predicted"/>
<gene>
    <name evidence="1" type="primary">MICAL3A.2</name>
    <name evidence="1" type="ORF">GBF38_020235</name>
</gene>
<keyword evidence="2" id="KW-1185">Reference proteome</keyword>
<evidence type="ECO:0000313" key="1">
    <source>
        <dbReference type="EMBL" id="KAG8012466.1"/>
    </source>
</evidence>
<reference evidence="1" key="1">
    <citation type="submission" date="2020-04" db="EMBL/GenBank/DDBJ databases">
        <title>A chromosome-scale assembly and high-density genetic map of the yellow drum (Nibea albiflora) genome.</title>
        <authorList>
            <person name="Xu D."/>
            <person name="Zhang W."/>
            <person name="Chen R."/>
            <person name="Tan P."/>
            <person name="Wang L."/>
            <person name="Song H."/>
            <person name="Tian L."/>
            <person name="Zhu Q."/>
            <person name="Wang B."/>
        </authorList>
    </citation>
    <scope>NUCLEOTIDE SEQUENCE</scope>
    <source>
        <strain evidence="1">ZJHYS-2018</strain>
    </source>
</reference>